<organism evidence="2 3">
    <name type="scientific">Abeliophyllum distichum</name>
    <dbReference type="NCBI Taxonomy" id="126358"/>
    <lineage>
        <taxon>Eukaryota</taxon>
        <taxon>Viridiplantae</taxon>
        <taxon>Streptophyta</taxon>
        <taxon>Embryophyta</taxon>
        <taxon>Tracheophyta</taxon>
        <taxon>Spermatophyta</taxon>
        <taxon>Magnoliopsida</taxon>
        <taxon>eudicotyledons</taxon>
        <taxon>Gunneridae</taxon>
        <taxon>Pentapetalae</taxon>
        <taxon>asterids</taxon>
        <taxon>lamiids</taxon>
        <taxon>Lamiales</taxon>
        <taxon>Oleaceae</taxon>
        <taxon>Forsythieae</taxon>
        <taxon>Abeliophyllum</taxon>
    </lineage>
</organism>
<name>A0ABD1QVF1_9LAMI</name>
<evidence type="ECO:0000313" key="3">
    <source>
        <dbReference type="Proteomes" id="UP001604336"/>
    </source>
</evidence>
<sequence>MSSGGLRVAPVSPSAATATTTATACDGHDRGRLVGEETRVSFACWALYLPTIAVGQSDLHGLGTSVAYNGKEAKVVACRYHDKTQYKSVPYRASSLAAVEVEAKLV</sequence>
<comment type="caution">
    <text evidence="2">The sequence shown here is derived from an EMBL/GenBank/DDBJ whole genome shotgun (WGS) entry which is preliminary data.</text>
</comment>
<protein>
    <submittedName>
        <fullName evidence="2">Uncharacterized protein</fullName>
    </submittedName>
</protein>
<proteinExistence type="predicted"/>
<dbReference type="PROSITE" id="PS51257">
    <property type="entry name" value="PROKAR_LIPOPROTEIN"/>
    <property type="match status" value="1"/>
</dbReference>
<dbReference type="Proteomes" id="UP001604336">
    <property type="component" value="Unassembled WGS sequence"/>
</dbReference>
<dbReference type="AlphaFoldDB" id="A0ABD1QVF1"/>
<gene>
    <name evidence="2" type="ORF">Adt_33146</name>
</gene>
<reference evidence="3" key="1">
    <citation type="submission" date="2024-07" db="EMBL/GenBank/DDBJ databases">
        <title>Two chromosome-level genome assemblies of Korean endemic species Abeliophyllum distichum and Forsythia ovata (Oleaceae).</title>
        <authorList>
            <person name="Jang H."/>
        </authorList>
    </citation>
    <scope>NUCLEOTIDE SEQUENCE [LARGE SCALE GENOMIC DNA]</scope>
</reference>
<accession>A0ABD1QVF1</accession>
<keyword evidence="3" id="KW-1185">Reference proteome</keyword>
<evidence type="ECO:0000256" key="1">
    <source>
        <dbReference type="SAM" id="MobiDB-lite"/>
    </source>
</evidence>
<dbReference type="EMBL" id="JBFOLK010000010">
    <property type="protein sequence ID" value="KAL2480180.1"/>
    <property type="molecule type" value="Genomic_DNA"/>
</dbReference>
<feature type="compositionally biased region" description="Low complexity" evidence="1">
    <location>
        <begin position="15"/>
        <end position="24"/>
    </location>
</feature>
<feature type="region of interest" description="Disordered" evidence="1">
    <location>
        <begin position="1"/>
        <end position="29"/>
    </location>
</feature>
<evidence type="ECO:0000313" key="2">
    <source>
        <dbReference type="EMBL" id="KAL2480180.1"/>
    </source>
</evidence>